<dbReference type="EMBL" id="RHPJ01000002">
    <property type="protein sequence ID" value="TGO05415.1"/>
    <property type="molecule type" value="Genomic_DNA"/>
</dbReference>
<dbReference type="GO" id="GO:0016757">
    <property type="term" value="F:glycosyltransferase activity"/>
    <property type="evidence" value="ECO:0007669"/>
    <property type="project" value="UniProtKB-KW"/>
</dbReference>
<dbReference type="AlphaFoldDB" id="A0A4Z1E0C2"/>
<evidence type="ECO:0000256" key="2">
    <source>
        <dbReference type="ARBA" id="ARBA00022475"/>
    </source>
</evidence>
<evidence type="ECO:0000313" key="12">
    <source>
        <dbReference type="Proteomes" id="UP000297318"/>
    </source>
</evidence>
<protein>
    <recommendedName>
        <fullName evidence="9">4,4'-diaponeurosporenoate glycosyltransferase</fullName>
    </recommendedName>
</protein>
<sequence>MSTAAALGSDQADRVTFVAVVVPARDEERLLPACLDALDAARSALAAARPDVRCVVVLVLDDCRDDSSSVVDGRADAVLVTGVGNVGAARARGVVRAATLAGPEWGADAWIAHTDADSQVPPDWLLEHVRAAEAGADVVVGTVRPDPGDLDPGRLLAWRRTRTAVPNGHVHGANLGLRASIDAAVGGVAPLGLHEDVDLVERARRAGARVVASALCDVLTSGRLVGRTTGGYAEYLREDLLATGPAPVETGS</sequence>
<keyword evidence="4 11" id="KW-0808">Transferase</keyword>
<accession>A0A4Z1E0C2</accession>
<comment type="caution">
    <text evidence="11">The sequence shown here is derived from an EMBL/GenBank/DDBJ whole genome shotgun (WGS) entry which is preliminary data.</text>
</comment>
<evidence type="ECO:0000256" key="4">
    <source>
        <dbReference type="ARBA" id="ARBA00022679"/>
    </source>
</evidence>
<keyword evidence="12" id="KW-1185">Reference proteome</keyword>
<evidence type="ECO:0000256" key="6">
    <source>
        <dbReference type="ARBA" id="ARBA00037281"/>
    </source>
</evidence>
<comment type="subcellular location">
    <subcellularLocation>
        <location evidence="1">Cell membrane</location>
    </subcellularLocation>
</comment>
<comment type="function">
    <text evidence="6">Catalyzes the glycosylation of 4,4'-diaponeurosporenoate, i.e. the esterification of glucose at the C1'' position with the carboxyl group of 4,4'-diaponeurosporenic acid, to form glycosyl-4,4'-diaponeurosporenoate. This is a step in the biosynthesis of staphyloxanthin, an orange pigment present in most staphylococci strains.</text>
</comment>
<dbReference type="RefSeq" id="WP_135849421.1">
    <property type="nucleotide sequence ID" value="NZ_RHPJ01000002.1"/>
</dbReference>
<evidence type="ECO:0000256" key="9">
    <source>
        <dbReference type="ARBA" id="ARBA00040345"/>
    </source>
</evidence>
<evidence type="ECO:0000313" key="11">
    <source>
        <dbReference type="EMBL" id="TGO05415.1"/>
    </source>
</evidence>
<comment type="similarity">
    <text evidence="8">Belongs to the glycosyltransferase 2 family. CrtQ subfamily.</text>
</comment>
<dbReference type="InterPro" id="IPR001173">
    <property type="entry name" value="Glyco_trans_2-like"/>
</dbReference>
<dbReference type="SUPFAM" id="SSF53448">
    <property type="entry name" value="Nucleotide-diphospho-sugar transferases"/>
    <property type="match status" value="1"/>
</dbReference>
<evidence type="ECO:0000256" key="7">
    <source>
        <dbReference type="ARBA" id="ARBA00037904"/>
    </source>
</evidence>
<evidence type="ECO:0000256" key="8">
    <source>
        <dbReference type="ARBA" id="ARBA00038120"/>
    </source>
</evidence>
<feature type="domain" description="Glycosyltransferase 2-like" evidence="10">
    <location>
        <begin position="20"/>
        <end position="155"/>
    </location>
</feature>
<dbReference type="InterPro" id="IPR029044">
    <property type="entry name" value="Nucleotide-diphossugar_trans"/>
</dbReference>
<dbReference type="GO" id="GO:0005886">
    <property type="term" value="C:plasma membrane"/>
    <property type="evidence" value="ECO:0007669"/>
    <property type="project" value="UniProtKB-SubCell"/>
</dbReference>
<keyword evidence="2" id="KW-1003">Cell membrane</keyword>
<evidence type="ECO:0000259" key="10">
    <source>
        <dbReference type="Pfam" id="PF00535"/>
    </source>
</evidence>
<proteinExistence type="inferred from homology"/>
<dbReference type="Gene3D" id="3.90.550.10">
    <property type="entry name" value="Spore Coat Polysaccharide Biosynthesis Protein SpsA, Chain A"/>
    <property type="match status" value="1"/>
</dbReference>
<keyword evidence="5" id="KW-0472">Membrane</keyword>
<organism evidence="11 12">
    <name type="scientific">Serinibacter arcticus</name>
    <dbReference type="NCBI Taxonomy" id="1655435"/>
    <lineage>
        <taxon>Bacteria</taxon>
        <taxon>Bacillati</taxon>
        <taxon>Actinomycetota</taxon>
        <taxon>Actinomycetes</taxon>
        <taxon>Micrococcales</taxon>
        <taxon>Beutenbergiaceae</taxon>
        <taxon>Serinibacter</taxon>
    </lineage>
</organism>
<dbReference type="Pfam" id="PF00535">
    <property type="entry name" value="Glycos_transf_2"/>
    <property type="match status" value="1"/>
</dbReference>
<evidence type="ECO:0000256" key="3">
    <source>
        <dbReference type="ARBA" id="ARBA00022676"/>
    </source>
</evidence>
<evidence type="ECO:0000256" key="5">
    <source>
        <dbReference type="ARBA" id="ARBA00023136"/>
    </source>
</evidence>
<dbReference type="PANTHER" id="PTHR43646">
    <property type="entry name" value="GLYCOSYLTRANSFERASE"/>
    <property type="match status" value="1"/>
</dbReference>
<dbReference type="PANTHER" id="PTHR43646:SF2">
    <property type="entry name" value="GLYCOSYLTRANSFERASE 2-LIKE DOMAIN-CONTAINING PROTEIN"/>
    <property type="match status" value="1"/>
</dbReference>
<keyword evidence="3" id="KW-0328">Glycosyltransferase</keyword>
<name>A0A4Z1E0C2_9MICO</name>
<reference evidence="11 12" key="1">
    <citation type="submission" date="2018-11" db="EMBL/GenBank/DDBJ databases">
        <title>Complete genome sequencing of the Actinobacteria Serinibacter sp. K3-2.</title>
        <authorList>
            <person name="Rakitin A.L."/>
            <person name="Beletsky A.V."/>
            <person name="Mardanov A.V."/>
            <person name="Ravin N.V."/>
            <person name="Gromova A.S."/>
            <person name="Filippova S.N."/>
            <person name="Gal'Chenko V.F."/>
        </authorList>
    </citation>
    <scope>NUCLEOTIDE SEQUENCE [LARGE SCALE GENOMIC DNA]</scope>
    <source>
        <strain evidence="11 12">K3-2</strain>
    </source>
</reference>
<dbReference type="Proteomes" id="UP000297318">
    <property type="component" value="Unassembled WGS sequence"/>
</dbReference>
<gene>
    <name evidence="11" type="ORF">SERN_1419</name>
</gene>
<comment type="pathway">
    <text evidence="7">Carotenoid biosynthesis; staphyloxanthin biosynthesis; staphyloxanthin from farnesyl diphosphate: step 4/5.</text>
</comment>
<evidence type="ECO:0000256" key="1">
    <source>
        <dbReference type="ARBA" id="ARBA00004236"/>
    </source>
</evidence>
<dbReference type="OrthoDB" id="9777873at2"/>